<evidence type="ECO:0000313" key="3">
    <source>
        <dbReference type="Proteomes" id="UP000007882"/>
    </source>
</evidence>
<protein>
    <submittedName>
        <fullName evidence="2">Uncharacterized protein</fullName>
    </submittedName>
</protein>
<dbReference type="KEGG" id="ams:AMIS_10230"/>
<dbReference type="AlphaFoldDB" id="I0GZQ6"/>
<proteinExistence type="predicted"/>
<evidence type="ECO:0000313" key="2">
    <source>
        <dbReference type="EMBL" id="BAL86243.1"/>
    </source>
</evidence>
<gene>
    <name evidence="2" type="ordered locus">AMIS_10230</name>
</gene>
<feature type="compositionally biased region" description="Acidic residues" evidence="1">
    <location>
        <begin position="145"/>
        <end position="154"/>
    </location>
</feature>
<keyword evidence="3" id="KW-1185">Reference proteome</keyword>
<dbReference type="PATRIC" id="fig|512565.3.peg.1029"/>
<organism evidence="2 3">
    <name type="scientific">Actinoplanes missouriensis (strain ATCC 14538 / DSM 43046 / CBS 188.64 / JCM 3121 / NBRC 102363 / NCIMB 12654 / NRRL B-3342 / UNCC 431)</name>
    <dbReference type="NCBI Taxonomy" id="512565"/>
    <lineage>
        <taxon>Bacteria</taxon>
        <taxon>Bacillati</taxon>
        <taxon>Actinomycetota</taxon>
        <taxon>Actinomycetes</taxon>
        <taxon>Micromonosporales</taxon>
        <taxon>Micromonosporaceae</taxon>
        <taxon>Actinoplanes</taxon>
    </lineage>
</organism>
<sequence>MARGPSTLFGAIVAVGVGPALWLGAQLGTADVAPNERPSTVVGEQGPESDIDFGGVGAGETPDQADWIRVYPDSGDDGETAPSPAVKRTSMSPAAVVVTPGSPSPSPSSPAVASSPPPSPPPSDPVVPPSPSFEGEPSSEPSAEPSDEVTEDPEPSVSAPPEENEAPEPLYSAHE</sequence>
<feature type="region of interest" description="Disordered" evidence="1">
    <location>
        <begin position="32"/>
        <end position="175"/>
    </location>
</feature>
<dbReference type="Proteomes" id="UP000007882">
    <property type="component" value="Chromosome"/>
</dbReference>
<accession>I0GZQ6</accession>
<feature type="compositionally biased region" description="Low complexity" evidence="1">
    <location>
        <begin position="92"/>
        <end position="101"/>
    </location>
</feature>
<dbReference type="EMBL" id="AP012319">
    <property type="protein sequence ID" value="BAL86243.1"/>
    <property type="molecule type" value="Genomic_DNA"/>
</dbReference>
<dbReference type="OrthoDB" id="3298868at2"/>
<dbReference type="RefSeq" id="WP_014441140.1">
    <property type="nucleotide sequence ID" value="NC_017093.1"/>
</dbReference>
<name>I0GZQ6_ACTM4</name>
<evidence type="ECO:0000256" key="1">
    <source>
        <dbReference type="SAM" id="MobiDB-lite"/>
    </source>
</evidence>
<reference evidence="2 3" key="1">
    <citation type="submission" date="2012-02" db="EMBL/GenBank/DDBJ databases">
        <title>Complete genome sequence of Actinoplanes missouriensis 431 (= NBRC 102363).</title>
        <authorList>
            <person name="Ohnishi Y."/>
            <person name="Ishikawa J."/>
            <person name="Sekine M."/>
            <person name="Hosoyama A."/>
            <person name="Harada T."/>
            <person name="Narita H."/>
            <person name="Hata T."/>
            <person name="Konno Y."/>
            <person name="Tutikane K."/>
            <person name="Fujita N."/>
            <person name="Horinouchi S."/>
            <person name="Hayakawa M."/>
        </authorList>
    </citation>
    <scope>NUCLEOTIDE SEQUENCE [LARGE SCALE GENOMIC DNA]</scope>
    <source>
        <strain evidence="3">ATCC 14538 / DSM 43046 / CBS 188.64 / JCM 3121 / NBRC 102363 / NCIMB 12654 / NRRL B-3342 / UNCC 431</strain>
    </source>
</reference>
<feature type="compositionally biased region" description="Low complexity" evidence="1">
    <location>
        <begin position="132"/>
        <end position="144"/>
    </location>
</feature>
<dbReference type="HOGENOM" id="CLU_1529407_0_0_11"/>
<feature type="compositionally biased region" description="Pro residues" evidence="1">
    <location>
        <begin position="115"/>
        <end position="131"/>
    </location>
</feature>